<feature type="coiled-coil region" evidence="5">
    <location>
        <begin position="39"/>
        <end position="66"/>
    </location>
</feature>
<organism evidence="7">
    <name type="scientific">Eiseniibacteriota bacterium</name>
    <dbReference type="NCBI Taxonomy" id="2212470"/>
    <lineage>
        <taxon>Bacteria</taxon>
        <taxon>Candidatus Eiseniibacteriota</taxon>
    </lineage>
</organism>
<keyword evidence="6" id="KW-1133">Transmembrane helix</keyword>
<comment type="function">
    <text evidence="1">Involved in DNA recombination.</text>
</comment>
<evidence type="ECO:0000256" key="2">
    <source>
        <dbReference type="ARBA" id="ARBA00009840"/>
    </source>
</evidence>
<gene>
    <name evidence="7" type="primary">rmuC</name>
    <name evidence="7" type="ORF">ENO08_05760</name>
</gene>
<keyword evidence="6" id="KW-0812">Transmembrane</keyword>
<keyword evidence="4" id="KW-0233">DNA recombination</keyword>
<dbReference type="EMBL" id="DSEC01000408">
    <property type="protein sequence ID" value="HER43947.1"/>
    <property type="molecule type" value="Genomic_DNA"/>
</dbReference>
<evidence type="ECO:0000313" key="7">
    <source>
        <dbReference type="EMBL" id="HER43947.1"/>
    </source>
</evidence>
<proteinExistence type="inferred from homology"/>
<comment type="similarity">
    <text evidence="2">Belongs to the RmuC family.</text>
</comment>
<dbReference type="SUPFAM" id="SSF58113">
    <property type="entry name" value="Apolipoprotein A-I"/>
    <property type="match status" value="1"/>
</dbReference>
<accession>A0A7V2AVD3</accession>
<name>A0A7V2AVD3_UNCEI</name>
<evidence type="ECO:0000256" key="4">
    <source>
        <dbReference type="ARBA" id="ARBA00023172"/>
    </source>
</evidence>
<reference evidence="7" key="1">
    <citation type="journal article" date="2020" name="mSystems">
        <title>Genome- and Community-Level Interaction Insights into Carbon Utilization and Element Cycling Functions of Hydrothermarchaeota in Hydrothermal Sediment.</title>
        <authorList>
            <person name="Zhou Z."/>
            <person name="Liu Y."/>
            <person name="Xu W."/>
            <person name="Pan J."/>
            <person name="Luo Z.H."/>
            <person name="Li M."/>
        </authorList>
    </citation>
    <scope>NUCLEOTIDE SEQUENCE [LARGE SCALE GENOMIC DNA]</scope>
    <source>
        <strain evidence="7">SpSt-1233</strain>
    </source>
</reference>
<feature type="non-terminal residue" evidence="7">
    <location>
        <position position="361"/>
    </location>
</feature>
<evidence type="ECO:0000256" key="3">
    <source>
        <dbReference type="ARBA" id="ARBA00023054"/>
    </source>
</evidence>
<sequence>MAETVTTAGIALLLLACLVMLIVLLRRFSGLGGQERIIREELRIARDESSRAARDLREEVAGTQQKTTDSLVRTLGELREAIDARLKEIREGNEKKLDQMRETVDEKLQSTLEKRIGESFKQVSDQLERVYTGLGEMRSLADGVGDLKRVLSSVKARGTFGEIQLGAILEQLLTPEQYDKNVSTKQGSAERVEFAVRLPGPLDDPKACVWLPIDAKFPQEDYLRLVDAAEKGDASAVQQATQALARSAKSSARTIQEKYIDPPQTTDFAIMFMPTEGLYAEILRQPGLCERLQREHRVVVTGPTTLSAVLSSLRMGFRTLAIEKRSSEVWRVLSAVKTEFGKFGGVLDKLGRQLDSAKSTV</sequence>
<evidence type="ECO:0000256" key="1">
    <source>
        <dbReference type="ARBA" id="ARBA00003416"/>
    </source>
</evidence>
<comment type="caution">
    <text evidence="7">The sequence shown here is derived from an EMBL/GenBank/DDBJ whole genome shotgun (WGS) entry which is preliminary data.</text>
</comment>
<evidence type="ECO:0000256" key="6">
    <source>
        <dbReference type="SAM" id="Phobius"/>
    </source>
</evidence>
<keyword evidence="3 5" id="KW-0175">Coiled coil</keyword>
<dbReference type="AlphaFoldDB" id="A0A7V2AVD3"/>
<dbReference type="Proteomes" id="UP000886069">
    <property type="component" value="Unassembled WGS sequence"/>
</dbReference>
<dbReference type="PANTHER" id="PTHR30563">
    <property type="entry name" value="DNA RECOMBINATION PROTEIN RMUC"/>
    <property type="match status" value="1"/>
</dbReference>
<dbReference type="InterPro" id="IPR003798">
    <property type="entry name" value="DNA_recombination_RmuC"/>
</dbReference>
<dbReference type="PANTHER" id="PTHR30563:SF0">
    <property type="entry name" value="DNA RECOMBINATION PROTEIN RMUC"/>
    <property type="match status" value="1"/>
</dbReference>
<feature type="transmembrane region" description="Helical" evidence="6">
    <location>
        <begin position="6"/>
        <end position="25"/>
    </location>
</feature>
<dbReference type="Pfam" id="PF02646">
    <property type="entry name" value="RmuC"/>
    <property type="match status" value="1"/>
</dbReference>
<dbReference type="GO" id="GO:0006310">
    <property type="term" value="P:DNA recombination"/>
    <property type="evidence" value="ECO:0007669"/>
    <property type="project" value="UniProtKB-KW"/>
</dbReference>
<protein>
    <submittedName>
        <fullName evidence="7">DNA recombination protein RmuC</fullName>
    </submittedName>
</protein>
<evidence type="ECO:0000256" key="5">
    <source>
        <dbReference type="SAM" id="Coils"/>
    </source>
</evidence>
<keyword evidence="6" id="KW-0472">Membrane</keyword>
<dbReference type="Gene3D" id="1.20.120.20">
    <property type="entry name" value="Apolipoprotein"/>
    <property type="match status" value="1"/>
</dbReference>